<evidence type="ECO:0000256" key="9">
    <source>
        <dbReference type="ARBA" id="ARBA00023136"/>
    </source>
</evidence>
<evidence type="ECO:0000256" key="2">
    <source>
        <dbReference type="ARBA" id="ARBA00007208"/>
    </source>
</evidence>
<comment type="caution">
    <text evidence="11">The sequence shown here is derived from an EMBL/GenBank/DDBJ whole genome shotgun (WGS) entry which is preliminary data.</text>
</comment>
<reference evidence="11 12" key="1">
    <citation type="submission" date="2019-07" db="EMBL/GenBank/DDBJ databases">
        <title>Tepidimonas thermarum AA-1 draft genome.</title>
        <authorList>
            <person name="Da Costa M.S."/>
            <person name="Froufe H.J.C."/>
            <person name="Egas C."/>
            <person name="Albuquerque L."/>
        </authorList>
    </citation>
    <scope>NUCLEOTIDE SEQUENCE [LARGE SCALE GENOMIC DNA]</scope>
    <source>
        <strain evidence="11 12">AA-1</strain>
    </source>
</reference>
<keyword evidence="12" id="KW-1185">Reference proteome</keyword>
<sequence>MTPPGRTRWVPAVVGLAVGLLVGSLVFAPARLWALVVPAITGGRIQLLNPHGTVWQGTADVRIHGDGGTLDLPGGMGWRLGASLRPDLGLHLDLMLRCCASTAWRWRWERADGQWRLAADAHRSTWDLAWLAALGSPWNTLGLRGTLRFETSTLQWRLGSSTPSPRASGVWSAQIDDLSAAVSTVRPLGSYRLSSDWQHAGQPGLVLQTLRGDLRLEGQGEWHDGRVRFRGVAEAAPERLDALSNLLNLLGRRDGARAHLRFG</sequence>
<name>A0A554WY51_9BURK</name>
<proteinExistence type="inferred from homology"/>
<evidence type="ECO:0000256" key="5">
    <source>
        <dbReference type="ARBA" id="ARBA00022475"/>
    </source>
</evidence>
<dbReference type="RefSeq" id="WP_185975065.1">
    <property type="nucleotide sequence ID" value="NZ_VJOL01000046.1"/>
</dbReference>
<keyword evidence="6" id="KW-0997">Cell inner membrane</keyword>
<evidence type="ECO:0000256" key="7">
    <source>
        <dbReference type="ARBA" id="ARBA00022692"/>
    </source>
</evidence>
<keyword evidence="4" id="KW-0813">Transport</keyword>
<evidence type="ECO:0000256" key="1">
    <source>
        <dbReference type="ARBA" id="ARBA00004533"/>
    </source>
</evidence>
<evidence type="ECO:0000313" key="11">
    <source>
        <dbReference type="EMBL" id="TSE28497.1"/>
    </source>
</evidence>
<comment type="similarity">
    <text evidence="2">Belongs to the GSP N family.</text>
</comment>
<comment type="subcellular location">
    <subcellularLocation>
        <location evidence="1">Cell inner membrane</location>
    </subcellularLocation>
</comment>
<evidence type="ECO:0000256" key="4">
    <source>
        <dbReference type="ARBA" id="ARBA00022448"/>
    </source>
</evidence>
<keyword evidence="7" id="KW-0812">Transmembrane</keyword>
<evidence type="ECO:0000256" key="6">
    <source>
        <dbReference type="ARBA" id="ARBA00022519"/>
    </source>
</evidence>
<dbReference type="InterPro" id="IPR022792">
    <property type="entry name" value="T2SS_protein-GspN"/>
</dbReference>
<evidence type="ECO:0000256" key="10">
    <source>
        <dbReference type="ARBA" id="ARBA00030772"/>
    </source>
</evidence>
<organism evidence="11 12">
    <name type="scientific">Tepidimonas thermarum</name>
    <dbReference type="NCBI Taxonomy" id="335431"/>
    <lineage>
        <taxon>Bacteria</taxon>
        <taxon>Pseudomonadati</taxon>
        <taxon>Pseudomonadota</taxon>
        <taxon>Betaproteobacteria</taxon>
        <taxon>Burkholderiales</taxon>
        <taxon>Tepidimonas</taxon>
    </lineage>
</organism>
<accession>A0A554WY51</accession>
<dbReference type="Pfam" id="PF01203">
    <property type="entry name" value="T2SSN"/>
    <property type="match status" value="1"/>
</dbReference>
<dbReference type="EMBL" id="VJOL01000046">
    <property type="protein sequence ID" value="TSE28497.1"/>
    <property type="molecule type" value="Genomic_DNA"/>
</dbReference>
<dbReference type="Proteomes" id="UP000318542">
    <property type="component" value="Unassembled WGS sequence"/>
</dbReference>
<dbReference type="GO" id="GO:0015628">
    <property type="term" value="P:protein secretion by the type II secretion system"/>
    <property type="evidence" value="ECO:0007669"/>
    <property type="project" value="InterPro"/>
</dbReference>
<protein>
    <recommendedName>
        <fullName evidence="3">Type II secretion system protein N</fullName>
    </recommendedName>
    <alternativeName>
        <fullName evidence="10">General secretion pathway protein N</fullName>
    </alternativeName>
</protein>
<gene>
    <name evidence="11" type="ORF">Tther_02064</name>
</gene>
<dbReference type="GO" id="GO:0015627">
    <property type="term" value="C:type II protein secretion system complex"/>
    <property type="evidence" value="ECO:0007669"/>
    <property type="project" value="InterPro"/>
</dbReference>
<evidence type="ECO:0000256" key="3">
    <source>
        <dbReference type="ARBA" id="ARBA00021563"/>
    </source>
</evidence>
<dbReference type="GO" id="GO:0005886">
    <property type="term" value="C:plasma membrane"/>
    <property type="evidence" value="ECO:0007669"/>
    <property type="project" value="UniProtKB-SubCell"/>
</dbReference>
<keyword evidence="8" id="KW-0653">Protein transport</keyword>
<keyword evidence="9" id="KW-0472">Membrane</keyword>
<dbReference type="AlphaFoldDB" id="A0A554WY51"/>
<evidence type="ECO:0000256" key="8">
    <source>
        <dbReference type="ARBA" id="ARBA00022927"/>
    </source>
</evidence>
<evidence type="ECO:0000313" key="12">
    <source>
        <dbReference type="Proteomes" id="UP000318542"/>
    </source>
</evidence>
<keyword evidence="5" id="KW-1003">Cell membrane</keyword>